<dbReference type="InterPro" id="IPR015424">
    <property type="entry name" value="PyrdxlP-dep_Trfase"/>
</dbReference>
<evidence type="ECO:0000256" key="5">
    <source>
        <dbReference type="ARBA" id="ARBA00022605"/>
    </source>
</evidence>
<organism evidence="11 12">
    <name type="scientific">Alteromonas lipolytica</name>
    <dbReference type="NCBI Taxonomy" id="1856405"/>
    <lineage>
        <taxon>Bacteria</taxon>
        <taxon>Pseudomonadati</taxon>
        <taxon>Pseudomonadota</taxon>
        <taxon>Gammaproteobacteria</taxon>
        <taxon>Alteromonadales</taxon>
        <taxon>Alteromonadaceae</taxon>
        <taxon>Alteromonas/Salinimonas group</taxon>
        <taxon>Alteromonas</taxon>
    </lineage>
</organism>
<evidence type="ECO:0000256" key="4">
    <source>
        <dbReference type="ARBA" id="ARBA00022576"/>
    </source>
</evidence>
<keyword evidence="12" id="KW-1185">Reference proteome</keyword>
<keyword evidence="6 11" id="KW-0808">Transferase</keyword>
<evidence type="ECO:0000313" key="11">
    <source>
        <dbReference type="EMBL" id="OFI33387.1"/>
    </source>
</evidence>
<comment type="catalytic activity">
    <reaction evidence="9">
        <text>L-histidinol phosphate + 2-oxoglutarate = 3-(imidazol-4-yl)-2-oxopropyl phosphate + L-glutamate</text>
        <dbReference type="Rhea" id="RHEA:23744"/>
        <dbReference type="ChEBI" id="CHEBI:16810"/>
        <dbReference type="ChEBI" id="CHEBI:29985"/>
        <dbReference type="ChEBI" id="CHEBI:57766"/>
        <dbReference type="ChEBI" id="CHEBI:57980"/>
        <dbReference type="EC" id="2.6.1.9"/>
    </reaction>
</comment>
<dbReference type="PROSITE" id="PS51257">
    <property type="entry name" value="PROKAR_LIPOPROTEIN"/>
    <property type="match status" value="1"/>
</dbReference>
<dbReference type="PANTHER" id="PTHR43643">
    <property type="entry name" value="HISTIDINOL-PHOSPHATE AMINOTRANSFERASE 2"/>
    <property type="match status" value="1"/>
</dbReference>
<dbReference type="RefSeq" id="WP_070177763.1">
    <property type="nucleotide sequence ID" value="NZ_BMJR01000002.1"/>
</dbReference>
<evidence type="ECO:0000256" key="3">
    <source>
        <dbReference type="ARBA" id="ARBA00012748"/>
    </source>
</evidence>
<dbReference type="InterPro" id="IPR006311">
    <property type="entry name" value="TAT_signal"/>
</dbReference>
<accession>A0A1E8FBT0</accession>
<proteinExistence type="inferred from homology"/>
<feature type="domain" description="Aminotransferase class I/classII large" evidence="10">
    <location>
        <begin position="63"/>
        <end position="389"/>
    </location>
</feature>
<dbReference type="PANTHER" id="PTHR43643:SF6">
    <property type="entry name" value="HISTIDINOL-PHOSPHATE AMINOTRANSFERASE"/>
    <property type="match status" value="1"/>
</dbReference>
<keyword evidence="7" id="KW-0663">Pyridoxal phosphate</keyword>
<keyword evidence="4 11" id="KW-0032">Aminotransferase</keyword>
<dbReference type="InterPro" id="IPR015422">
    <property type="entry name" value="PyrdxlP-dep_Trfase_small"/>
</dbReference>
<dbReference type="EC" id="2.6.1.9" evidence="3"/>
<protein>
    <recommendedName>
        <fullName evidence="3">histidinol-phosphate transaminase</fullName>
        <ecNumber evidence="3">2.6.1.9</ecNumber>
    </recommendedName>
</protein>
<dbReference type="Gene3D" id="3.40.640.10">
    <property type="entry name" value="Type I PLP-dependent aspartate aminotransferase-like (Major domain)"/>
    <property type="match status" value="1"/>
</dbReference>
<comment type="caution">
    <text evidence="11">The sequence shown here is derived from an EMBL/GenBank/DDBJ whole genome shotgun (WGS) entry which is preliminary data.</text>
</comment>
<evidence type="ECO:0000256" key="1">
    <source>
        <dbReference type="ARBA" id="ARBA00005011"/>
    </source>
</evidence>
<dbReference type="EMBL" id="MJIC01000015">
    <property type="protein sequence ID" value="OFI33387.1"/>
    <property type="molecule type" value="Genomic_DNA"/>
</dbReference>
<dbReference type="Pfam" id="PF00155">
    <property type="entry name" value="Aminotran_1_2"/>
    <property type="match status" value="1"/>
</dbReference>
<evidence type="ECO:0000256" key="7">
    <source>
        <dbReference type="ARBA" id="ARBA00022898"/>
    </source>
</evidence>
<evidence type="ECO:0000256" key="9">
    <source>
        <dbReference type="ARBA" id="ARBA00047481"/>
    </source>
</evidence>
<comment type="pathway">
    <text evidence="1">Amino-acid biosynthesis; L-histidine biosynthesis; L-histidine from 5-phospho-alpha-D-ribose 1-diphosphate: step 7/9.</text>
</comment>
<evidence type="ECO:0000256" key="2">
    <source>
        <dbReference type="ARBA" id="ARBA00007970"/>
    </source>
</evidence>
<comment type="similarity">
    <text evidence="2">Belongs to the class-II pyridoxal-phosphate-dependent aminotransferase family. Histidinol-phosphate aminotransferase subfamily.</text>
</comment>
<dbReference type="Proteomes" id="UP000176037">
    <property type="component" value="Unassembled WGS sequence"/>
</dbReference>
<evidence type="ECO:0000259" key="10">
    <source>
        <dbReference type="Pfam" id="PF00155"/>
    </source>
</evidence>
<evidence type="ECO:0000313" key="12">
    <source>
        <dbReference type="Proteomes" id="UP000176037"/>
    </source>
</evidence>
<dbReference type="CDD" id="cd00609">
    <property type="entry name" value="AAT_like"/>
    <property type="match status" value="1"/>
</dbReference>
<dbReference type="OrthoDB" id="9813612at2"/>
<dbReference type="GO" id="GO:0030170">
    <property type="term" value="F:pyridoxal phosphate binding"/>
    <property type="evidence" value="ECO:0007669"/>
    <property type="project" value="InterPro"/>
</dbReference>
<evidence type="ECO:0000256" key="6">
    <source>
        <dbReference type="ARBA" id="ARBA00022679"/>
    </source>
</evidence>
<reference evidence="11 12" key="1">
    <citation type="submission" date="2016-09" db="EMBL/GenBank/DDBJ databases">
        <title>Alteromonas lipolytica, a new species isolated from sea water.</title>
        <authorList>
            <person name="Wu Y.-H."/>
            <person name="Cheng H."/>
            <person name="Xu X.-W."/>
        </authorList>
    </citation>
    <scope>NUCLEOTIDE SEQUENCE [LARGE SCALE GENOMIC DNA]</scope>
    <source>
        <strain evidence="11 12">JW12</strain>
    </source>
</reference>
<dbReference type="PROSITE" id="PS51318">
    <property type="entry name" value="TAT"/>
    <property type="match status" value="1"/>
</dbReference>
<dbReference type="STRING" id="1856405.BFC17_03755"/>
<keyword evidence="8" id="KW-0368">Histidine biosynthesis</keyword>
<dbReference type="AlphaFoldDB" id="A0A1E8FBT0"/>
<dbReference type="InterPro" id="IPR015421">
    <property type="entry name" value="PyrdxlP-dep_Trfase_major"/>
</dbReference>
<dbReference type="InterPro" id="IPR004839">
    <property type="entry name" value="Aminotransferase_I/II_large"/>
</dbReference>
<name>A0A1E8FBT0_9ALTE</name>
<dbReference type="GO" id="GO:0004400">
    <property type="term" value="F:histidinol-phosphate transaminase activity"/>
    <property type="evidence" value="ECO:0007669"/>
    <property type="project" value="UniProtKB-EC"/>
</dbReference>
<dbReference type="SUPFAM" id="SSF53383">
    <property type="entry name" value="PLP-dependent transferases"/>
    <property type="match status" value="1"/>
</dbReference>
<gene>
    <name evidence="11" type="ORF">BFC17_03755</name>
</gene>
<evidence type="ECO:0000256" key="8">
    <source>
        <dbReference type="ARBA" id="ARBA00023102"/>
    </source>
</evidence>
<dbReference type="GO" id="GO:0000105">
    <property type="term" value="P:L-histidine biosynthetic process"/>
    <property type="evidence" value="ECO:0007669"/>
    <property type="project" value="UniProtKB-KW"/>
</dbReference>
<keyword evidence="5" id="KW-0028">Amino-acid biosynthesis</keyword>
<dbReference type="InterPro" id="IPR050106">
    <property type="entry name" value="HistidinolP_aminotransfase"/>
</dbReference>
<sequence>MKSDIQNIPPVDSSRRKWLKAVGLGAGATALAACVDSGVNELSAAGMKTDHFPSATPNLNDGLIRLSSNENAFGPSAKAVEAMKGELFNLCRYADPTTSVLKKKIAEQEGVSEDQIVVTNGSSPILFGYADWITKNGNKLVTSMATYEGVPRGAEFMGADVTYVPLDANMDFDLDAIEAAVTEETTAVYICNPNNPVGRALDPAKLNAFAKRVSQKTQVFIDEAYIEMSDGYPGNVQSSLAAEGYNVVICRTFSKIHAMAGQRLGYAIMPAAQAKEIGGKLRMGGVNYLGLVAGMASMDDHANLNKMRDMVKVERSKLTAAAEELGRPYAKNPQGNFIYMDTGMPHDQFAEKMRAQGIKVVGRTWPGYDSWSRISVGTPEETDACVKALKTVLA</sequence>
<dbReference type="Gene3D" id="3.90.1150.10">
    <property type="entry name" value="Aspartate Aminotransferase, domain 1"/>
    <property type="match status" value="1"/>
</dbReference>